<dbReference type="AlphaFoldDB" id="A0A4C1YVX2"/>
<dbReference type="EMBL" id="BGZK01001399">
    <property type="protein sequence ID" value="GBP79062.1"/>
    <property type="molecule type" value="Genomic_DNA"/>
</dbReference>
<accession>A0A4C1YVX2</accession>
<keyword evidence="1" id="KW-0472">Membrane</keyword>
<evidence type="ECO:0000313" key="2">
    <source>
        <dbReference type="EMBL" id="GBP79062.1"/>
    </source>
</evidence>
<evidence type="ECO:0000313" key="3">
    <source>
        <dbReference type="Proteomes" id="UP000299102"/>
    </source>
</evidence>
<keyword evidence="1" id="KW-1133">Transmembrane helix</keyword>
<protein>
    <submittedName>
        <fullName evidence="2">Uncharacterized protein</fullName>
    </submittedName>
</protein>
<gene>
    <name evidence="2" type="ORF">EVAR_58730_1</name>
</gene>
<proteinExistence type="predicted"/>
<sequence length="147" mass="16310">MAERGRALNRLRPGRLLAKIRKIDFPAAKQPKRMFRKVTLQGMLATMTSPIIFALLHYGCYCSRRRENVKIKVNLLWQSHAVVNLATTRKWVCSSGISHNTDSAVLFHPVIENSGGLHPVLCCSLPSPSAYTSLPSYPIPIQNAGNA</sequence>
<keyword evidence="3" id="KW-1185">Reference proteome</keyword>
<feature type="transmembrane region" description="Helical" evidence="1">
    <location>
        <begin position="38"/>
        <end position="58"/>
    </location>
</feature>
<keyword evidence="1" id="KW-0812">Transmembrane</keyword>
<comment type="caution">
    <text evidence="2">The sequence shown here is derived from an EMBL/GenBank/DDBJ whole genome shotgun (WGS) entry which is preliminary data.</text>
</comment>
<organism evidence="2 3">
    <name type="scientific">Eumeta variegata</name>
    <name type="common">Bagworm moth</name>
    <name type="synonym">Eumeta japonica</name>
    <dbReference type="NCBI Taxonomy" id="151549"/>
    <lineage>
        <taxon>Eukaryota</taxon>
        <taxon>Metazoa</taxon>
        <taxon>Ecdysozoa</taxon>
        <taxon>Arthropoda</taxon>
        <taxon>Hexapoda</taxon>
        <taxon>Insecta</taxon>
        <taxon>Pterygota</taxon>
        <taxon>Neoptera</taxon>
        <taxon>Endopterygota</taxon>
        <taxon>Lepidoptera</taxon>
        <taxon>Glossata</taxon>
        <taxon>Ditrysia</taxon>
        <taxon>Tineoidea</taxon>
        <taxon>Psychidae</taxon>
        <taxon>Oiketicinae</taxon>
        <taxon>Eumeta</taxon>
    </lineage>
</organism>
<dbReference type="Proteomes" id="UP000299102">
    <property type="component" value="Unassembled WGS sequence"/>
</dbReference>
<name>A0A4C1YVX2_EUMVA</name>
<evidence type="ECO:0000256" key="1">
    <source>
        <dbReference type="SAM" id="Phobius"/>
    </source>
</evidence>
<reference evidence="2 3" key="1">
    <citation type="journal article" date="2019" name="Commun. Biol.">
        <title>The bagworm genome reveals a unique fibroin gene that provides high tensile strength.</title>
        <authorList>
            <person name="Kono N."/>
            <person name="Nakamura H."/>
            <person name="Ohtoshi R."/>
            <person name="Tomita M."/>
            <person name="Numata K."/>
            <person name="Arakawa K."/>
        </authorList>
    </citation>
    <scope>NUCLEOTIDE SEQUENCE [LARGE SCALE GENOMIC DNA]</scope>
</reference>